<comment type="caution">
    <text evidence="1">The sequence shown here is derived from an EMBL/GenBank/DDBJ whole genome shotgun (WGS) entry which is preliminary data.</text>
</comment>
<reference evidence="1" key="1">
    <citation type="submission" date="2021-06" db="EMBL/GenBank/DDBJ databases">
        <title>Parelaphostrongylus tenuis whole genome reference sequence.</title>
        <authorList>
            <person name="Garwood T.J."/>
            <person name="Larsen P.A."/>
            <person name="Fountain-Jones N.M."/>
            <person name="Garbe J.R."/>
            <person name="Macchietto M.G."/>
            <person name="Kania S.A."/>
            <person name="Gerhold R.W."/>
            <person name="Richards J.E."/>
            <person name="Wolf T.M."/>
        </authorList>
    </citation>
    <scope>NUCLEOTIDE SEQUENCE</scope>
    <source>
        <strain evidence="1">MNPRO001-30</strain>
        <tissue evidence="1">Meninges</tissue>
    </source>
</reference>
<dbReference type="Proteomes" id="UP001196413">
    <property type="component" value="Unassembled WGS sequence"/>
</dbReference>
<accession>A0AAD5QFK8</accession>
<evidence type="ECO:0000313" key="1">
    <source>
        <dbReference type="EMBL" id="KAJ1350263.1"/>
    </source>
</evidence>
<dbReference type="EMBL" id="JAHQIW010000825">
    <property type="protein sequence ID" value="KAJ1350263.1"/>
    <property type="molecule type" value="Genomic_DNA"/>
</dbReference>
<gene>
    <name evidence="1" type="ORF">KIN20_006012</name>
</gene>
<protein>
    <submittedName>
        <fullName evidence="1">Uncharacterized protein</fullName>
    </submittedName>
</protein>
<sequence>MVVEGLGHEDRQCSRPSGTTYTRISVITKDVRKPRIFTFTSAHQLANVVEWRKKLRCQDLCEKEHSCYDIIKMSHVTSIYLIQSYFVVGTENQPILSCAHKIL</sequence>
<evidence type="ECO:0000313" key="2">
    <source>
        <dbReference type="Proteomes" id="UP001196413"/>
    </source>
</evidence>
<dbReference type="AlphaFoldDB" id="A0AAD5QFK8"/>
<proteinExistence type="predicted"/>
<keyword evidence="2" id="KW-1185">Reference proteome</keyword>
<organism evidence="1 2">
    <name type="scientific">Parelaphostrongylus tenuis</name>
    <name type="common">Meningeal worm</name>
    <dbReference type="NCBI Taxonomy" id="148309"/>
    <lineage>
        <taxon>Eukaryota</taxon>
        <taxon>Metazoa</taxon>
        <taxon>Ecdysozoa</taxon>
        <taxon>Nematoda</taxon>
        <taxon>Chromadorea</taxon>
        <taxon>Rhabditida</taxon>
        <taxon>Rhabditina</taxon>
        <taxon>Rhabditomorpha</taxon>
        <taxon>Strongyloidea</taxon>
        <taxon>Metastrongylidae</taxon>
        <taxon>Parelaphostrongylus</taxon>
    </lineage>
</organism>
<name>A0AAD5QFK8_PARTN</name>